<evidence type="ECO:0000313" key="1">
    <source>
        <dbReference type="EMBL" id="GLI00266.1"/>
    </source>
</evidence>
<dbReference type="InterPro" id="IPR001753">
    <property type="entry name" value="Enoyl-CoA_hydra/iso"/>
</dbReference>
<dbReference type="Gene3D" id="3.90.226.10">
    <property type="entry name" value="2-enoyl-CoA Hydratase, Chain A, domain 1"/>
    <property type="match status" value="1"/>
</dbReference>
<reference evidence="1" key="1">
    <citation type="submission" date="2022-12" db="EMBL/GenBank/DDBJ databases">
        <title>New Phytohabitans aurantiacus sp. RD004123 nov., an actinomycete isolated from soil.</title>
        <authorList>
            <person name="Triningsih D.W."/>
            <person name="Harunari E."/>
            <person name="Igarashi Y."/>
        </authorList>
    </citation>
    <scope>NUCLEOTIDE SEQUENCE</scope>
    <source>
        <strain evidence="1">RD004123</strain>
    </source>
</reference>
<organism evidence="1 2">
    <name type="scientific">Phytohabitans aurantiacus</name>
    <dbReference type="NCBI Taxonomy" id="3016789"/>
    <lineage>
        <taxon>Bacteria</taxon>
        <taxon>Bacillati</taxon>
        <taxon>Actinomycetota</taxon>
        <taxon>Actinomycetes</taxon>
        <taxon>Micromonosporales</taxon>
        <taxon>Micromonosporaceae</taxon>
    </lineage>
</organism>
<keyword evidence="2" id="KW-1185">Reference proteome</keyword>
<dbReference type="Pfam" id="PF00378">
    <property type="entry name" value="ECH_1"/>
    <property type="match status" value="1"/>
</dbReference>
<gene>
    <name evidence="1" type="ORF">Pa4123_55420</name>
</gene>
<dbReference type="InterPro" id="IPR029045">
    <property type="entry name" value="ClpP/crotonase-like_dom_sf"/>
</dbReference>
<dbReference type="RefSeq" id="WP_281900459.1">
    <property type="nucleotide sequence ID" value="NZ_BSDI01000031.1"/>
</dbReference>
<proteinExistence type="predicted"/>
<accession>A0ABQ5R137</accession>
<dbReference type="SUPFAM" id="SSF52096">
    <property type="entry name" value="ClpP/crotonase"/>
    <property type="match status" value="1"/>
</dbReference>
<dbReference type="Proteomes" id="UP001144280">
    <property type="component" value="Unassembled WGS sequence"/>
</dbReference>
<dbReference type="PANTHER" id="PTHR11941">
    <property type="entry name" value="ENOYL-COA HYDRATASE-RELATED"/>
    <property type="match status" value="1"/>
</dbReference>
<comment type="caution">
    <text evidence="1">The sequence shown here is derived from an EMBL/GenBank/DDBJ whole genome shotgun (WGS) entry which is preliminary data.</text>
</comment>
<dbReference type="PANTHER" id="PTHR11941:SF54">
    <property type="entry name" value="ENOYL-COA HYDRATASE, MITOCHONDRIAL"/>
    <property type="match status" value="1"/>
</dbReference>
<protein>
    <submittedName>
        <fullName evidence="1">Crotonase</fullName>
    </submittedName>
</protein>
<name>A0ABQ5R137_9ACTN</name>
<sequence>MSEAIARRDRDLGNFIAGPALSEYGARFAPHFQLDRHDGILTIRMHRQGQAALWSRGLLNAWSLLLREVGADRDNEIVIITGTGESWLAGVEANSFTQPLSQWDSDLVDEQYNDGVKILERLIFDIDVPTIAAINGPGPRLELPLLCDLTLCTPDVVFGDGNFRAGTAPGDGMHLALRELAGPKRASHVVYTGQGIPAEEAQRLGVVNEVLPRADLMPRAVDLAAQIMARPRTARRMTHGIISRAWQHRLVTELRDSYARQLLSMTT</sequence>
<evidence type="ECO:0000313" key="2">
    <source>
        <dbReference type="Proteomes" id="UP001144280"/>
    </source>
</evidence>
<dbReference type="EMBL" id="BSDI01000031">
    <property type="protein sequence ID" value="GLI00266.1"/>
    <property type="molecule type" value="Genomic_DNA"/>
</dbReference>
<dbReference type="CDD" id="cd06558">
    <property type="entry name" value="crotonase-like"/>
    <property type="match status" value="1"/>
</dbReference>